<gene>
    <name evidence="3" type="ORF">J2800_002072</name>
</gene>
<evidence type="ECO:0000313" key="3">
    <source>
        <dbReference type="EMBL" id="MDR6531330.1"/>
    </source>
</evidence>
<accession>A0ABU1MZR5</accession>
<feature type="compositionally biased region" description="Low complexity" evidence="1">
    <location>
        <begin position="222"/>
        <end position="254"/>
    </location>
</feature>
<feature type="region of interest" description="Disordered" evidence="1">
    <location>
        <begin position="168"/>
        <end position="194"/>
    </location>
</feature>
<dbReference type="RefSeq" id="WP_310031193.1">
    <property type="nucleotide sequence ID" value="NZ_JAVDRL010000005.1"/>
</dbReference>
<name>A0ABU1MZR5_9CAUL</name>
<feature type="region of interest" description="Disordered" evidence="1">
    <location>
        <begin position="219"/>
        <end position="267"/>
    </location>
</feature>
<feature type="domain" description="Flagellar hook-length control protein-like C-terminal" evidence="2">
    <location>
        <begin position="464"/>
        <end position="534"/>
    </location>
</feature>
<feature type="region of interest" description="Disordered" evidence="1">
    <location>
        <begin position="351"/>
        <end position="374"/>
    </location>
</feature>
<evidence type="ECO:0000259" key="2">
    <source>
        <dbReference type="Pfam" id="PF02120"/>
    </source>
</evidence>
<feature type="compositionally biased region" description="Polar residues" evidence="1">
    <location>
        <begin position="256"/>
        <end position="267"/>
    </location>
</feature>
<reference evidence="3 4" key="1">
    <citation type="submission" date="2023-07" db="EMBL/GenBank/DDBJ databases">
        <title>Sorghum-associated microbial communities from plants grown in Nebraska, USA.</title>
        <authorList>
            <person name="Schachtman D."/>
        </authorList>
    </citation>
    <scope>NUCLEOTIDE SEQUENCE [LARGE SCALE GENOMIC DNA]</scope>
    <source>
        <strain evidence="3 4">DS2154</strain>
    </source>
</reference>
<protein>
    <recommendedName>
        <fullName evidence="2">Flagellar hook-length control protein-like C-terminal domain-containing protein</fullName>
    </recommendedName>
</protein>
<comment type="caution">
    <text evidence="3">The sequence shown here is derived from an EMBL/GenBank/DDBJ whole genome shotgun (WGS) entry which is preliminary data.</text>
</comment>
<dbReference type="EMBL" id="JAVDRL010000005">
    <property type="protein sequence ID" value="MDR6531330.1"/>
    <property type="molecule type" value="Genomic_DNA"/>
</dbReference>
<evidence type="ECO:0000313" key="4">
    <source>
        <dbReference type="Proteomes" id="UP001262754"/>
    </source>
</evidence>
<dbReference type="Proteomes" id="UP001262754">
    <property type="component" value="Unassembled WGS sequence"/>
</dbReference>
<proteinExistence type="predicted"/>
<organism evidence="3 4">
    <name type="scientific">Caulobacter rhizosphaerae</name>
    <dbReference type="NCBI Taxonomy" id="2010972"/>
    <lineage>
        <taxon>Bacteria</taxon>
        <taxon>Pseudomonadati</taxon>
        <taxon>Pseudomonadota</taxon>
        <taxon>Alphaproteobacteria</taxon>
        <taxon>Caulobacterales</taxon>
        <taxon>Caulobacteraceae</taxon>
        <taxon>Caulobacter</taxon>
    </lineage>
</organism>
<keyword evidence="4" id="KW-1185">Reference proteome</keyword>
<dbReference type="InterPro" id="IPR021136">
    <property type="entry name" value="Flagellar_hook_control-like_C"/>
</dbReference>
<dbReference type="Pfam" id="PF02120">
    <property type="entry name" value="Flg_hook"/>
    <property type="match status" value="1"/>
</dbReference>
<sequence length="549" mass="55588">MTIFSVTPLSSLTPSAPVSRADQAAEALARIAVIQSVETLGAMIDQSQSQADLANLAKDAVGEGEAGRAKVAEARAVALGPDVPVETPARAVAAAAGRAAARQAGLAPLMADMAQAAAEPDTPRQVKAAIAQVMALGTRLDGQISGPEIRQALQRSGLFLEARLATAAPDAPPQRQQTGTLTAPPKVVPTPTPNSDMKAALLVFREVVKTWADSLPPMAAQAGATPNSAPGATPNAAATAAAPSAQLGAPQAQATAIPSPTRPTSQVPMPTTFDREAPTPALPSTDAAARGAVARPPGGWPNVNASPQAARLAPMPQPPALPAFGAITAEDLPPLLPARIASAVAAAYGGPEVASGPPSQTPPPYAGAPTHAQAAAQPGLAAGAGPHAVAQRLLAETGAALARTELLQIASLPEPPAAGRPVEEHGQRWVFDMPFMTPQGPAAAQFEISRDGGGSGGEGDRALGRTWRARFSLDVEPMGPVHAQVALTGDRARVSLWAERPVAMARLRAGEERLGGALRDAALEPEIAFHAGQPRAPAAAPGQFLDQAT</sequence>
<evidence type="ECO:0000256" key="1">
    <source>
        <dbReference type="SAM" id="MobiDB-lite"/>
    </source>
</evidence>